<evidence type="ECO:0000256" key="6">
    <source>
        <dbReference type="SAM" id="SignalP"/>
    </source>
</evidence>
<proteinExistence type="inferred from homology"/>
<feature type="region of interest" description="Disordered" evidence="5">
    <location>
        <begin position="163"/>
        <end position="187"/>
    </location>
</feature>
<organism evidence="8 9">
    <name type="scientific">Cyclotella cryptica</name>
    <dbReference type="NCBI Taxonomy" id="29204"/>
    <lineage>
        <taxon>Eukaryota</taxon>
        <taxon>Sar</taxon>
        <taxon>Stramenopiles</taxon>
        <taxon>Ochrophyta</taxon>
        <taxon>Bacillariophyta</taxon>
        <taxon>Coscinodiscophyceae</taxon>
        <taxon>Thalassiosirophycidae</taxon>
        <taxon>Stephanodiscales</taxon>
        <taxon>Stephanodiscaceae</taxon>
        <taxon>Cyclotella</taxon>
    </lineage>
</organism>
<comment type="caution">
    <text evidence="8">The sequence shown here is derived from an EMBL/GenBank/DDBJ whole genome shotgun (WGS) entry which is preliminary data.</text>
</comment>
<name>A0ABD3PBD7_9STRA</name>
<dbReference type="Pfam" id="PF00085">
    <property type="entry name" value="Thioredoxin"/>
    <property type="match status" value="1"/>
</dbReference>
<dbReference type="InterPro" id="IPR017937">
    <property type="entry name" value="Thioredoxin_CS"/>
</dbReference>
<dbReference type="Gene3D" id="3.40.30.10">
    <property type="entry name" value="Glutaredoxin"/>
    <property type="match status" value="1"/>
</dbReference>
<dbReference type="CDD" id="cd02961">
    <property type="entry name" value="PDI_a_family"/>
    <property type="match status" value="1"/>
</dbReference>
<protein>
    <recommendedName>
        <fullName evidence="7">Thioredoxin domain-containing protein</fullName>
    </recommendedName>
</protein>
<dbReference type="Proteomes" id="UP001516023">
    <property type="component" value="Unassembled WGS sequence"/>
</dbReference>
<sequence length="214" mass="23703">WTTPQSLQIMKTTAAALIIVLGSSAAKSPELVPKTFDEALVSKNTFIKFYAPWCGHCKKLAPDWDALADEYSSSSSVLIGSVDCTSDDSKELCEKYGVSGYPTLKYFKDGDTSGEAYNGARSLDALKEFVEDTLDKKCIVGSEEDMSREDSFCSDKEKEYAKKMRSKSADERKTAADRLEKMKGGSMKPELKSWIIQRLRILNGLEGFGAKEEL</sequence>
<comment type="similarity">
    <text evidence="1 4">Belongs to the protein disulfide isomerase family.</text>
</comment>
<dbReference type="GO" id="GO:0005737">
    <property type="term" value="C:cytoplasm"/>
    <property type="evidence" value="ECO:0007669"/>
    <property type="project" value="UniProtKB-ARBA"/>
</dbReference>
<dbReference type="GO" id="GO:0012505">
    <property type="term" value="C:endomembrane system"/>
    <property type="evidence" value="ECO:0007669"/>
    <property type="project" value="UniProtKB-ARBA"/>
</dbReference>
<dbReference type="PROSITE" id="PS51352">
    <property type="entry name" value="THIOREDOXIN_2"/>
    <property type="match status" value="1"/>
</dbReference>
<feature type="non-terminal residue" evidence="8">
    <location>
        <position position="1"/>
    </location>
</feature>
<dbReference type="EMBL" id="JABMIG020000222">
    <property type="protein sequence ID" value="KAL3785081.1"/>
    <property type="molecule type" value="Genomic_DNA"/>
</dbReference>
<evidence type="ECO:0000256" key="2">
    <source>
        <dbReference type="ARBA" id="ARBA00022729"/>
    </source>
</evidence>
<evidence type="ECO:0000256" key="4">
    <source>
        <dbReference type="RuleBase" id="RU004208"/>
    </source>
</evidence>
<evidence type="ECO:0000313" key="8">
    <source>
        <dbReference type="EMBL" id="KAL3785081.1"/>
    </source>
</evidence>
<dbReference type="InterPro" id="IPR005788">
    <property type="entry name" value="PDI_thioredoxin-like_dom"/>
</dbReference>
<dbReference type="InterPro" id="IPR036249">
    <property type="entry name" value="Thioredoxin-like_sf"/>
</dbReference>
<feature type="signal peptide" evidence="6">
    <location>
        <begin position="1"/>
        <end position="25"/>
    </location>
</feature>
<evidence type="ECO:0000256" key="3">
    <source>
        <dbReference type="ARBA" id="ARBA00022737"/>
    </source>
</evidence>
<dbReference type="InterPro" id="IPR051063">
    <property type="entry name" value="PDI"/>
</dbReference>
<reference evidence="8 9" key="1">
    <citation type="journal article" date="2020" name="G3 (Bethesda)">
        <title>Improved Reference Genome for Cyclotella cryptica CCMP332, a Model for Cell Wall Morphogenesis, Salinity Adaptation, and Lipid Production in Diatoms (Bacillariophyta).</title>
        <authorList>
            <person name="Roberts W.R."/>
            <person name="Downey K.M."/>
            <person name="Ruck E.C."/>
            <person name="Traller J.C."/>
            <person name="Alverson A.J."/>
        </authorList>
    </citation>
    <scope>NUCLEOTIDE SEQUENCE [LARGE SCALE GENOMIC DNA]</scope>
    <source>
        <strain evidence="8 9">CCMP332</strain>
    </source>
</reference>
<gene>
    <name evidence="8" type="ORF">HJC23_001459</name>
</gene>
<evidence type="ECO:0000313" key="9">
    <source>
        <dbReference type="Proteomes" id="UP001516023"/>
    </source>
</evidence>
<dbReference type="PANTHER" id="PTHR45672">
    <property type="entry name" value="PROTEIN DISULFIDE-ISOMERASE C17H9.14C-RELATED"/>
    <property type="match status" value="1"/>
</dbReference>
<dbReference type="AlphaFoldDB" id="A0ABD3PBD7"/>
<dbReference type="PRINTS" id="PR00421">
    <property type="entry name" value="THIOREDOXIN"/>
</dbReference>
<feature type="compositionally biased region" description="Basic and acidic residues" evidence="5">
    <location>
        <begin position="163"/>
        <end position="183"/>
    </location>
</feature>
<accession>A0ABD3PBD7</accession>
<feature type="domain" description="Thioredoxin" evidence="7">
    <location>
        <begin position="10"/>
        <end position="135"/>
    </location>
</feature>
<keyword evidence="9" id="KW-1185">Reference proteome</keyword>
<dbReference type="InterPro" id="IPR013766">
    <property type="entry name" value="Thioredoxin_domain"/>
</dbReference>
<dbReference type="NCBIfam" id="TIGR01126">
    <property type="entry name" value="pdi_dom"/>
    <property type="match status" value="1"/>
</dbReference>
<evidence type="ECO:0000259" key="7">
    <source>
        <dbReference type="PROSITE" id="PS51352"/>
    </source>
</evidence>
<keyword evidence="3" id="KW-0677">Repeat</keyword>
<evidence type="ECO:0000256" key="1">
    <source>
        <dbReference type="ARBA" id="ARBA00006347"/>
    </source>
</evidence>
<dbReference type="PANTHER" id="PTHR45672:SF3">
    <property type="entry name" value="THIOREDOXIN DOMAIN-CONTAINING PROTEIN 5"/>
    <property type="match status" value="1"/>
</dbReference>
<feature type="chain" id="PRO_5044793503" description="Thioredoxin domain-containing protein" evidence="6">
    <location>
        <begin position="26"/>
        <end position="214"/>
    </location>
</feature>
<keyword evidence="2 6" id="KW-0732">Signal</keyword>
<dbReference type="SUPFAM" id="SSF52833">
    <property type="entry name" value="Thioredoxin-like"/>
    <property type="match status" value="1"/>
</dbReference>
<dbReference type="PROSITE" id="PS00194">
    <property type="entry name" value="THIOREDOXIN_1"/>
    <property type="match status" value="1"/>
</dbReference>
<evidence type="ECO:0000256" key="5">
    <source>
        <dbReference type="SAM" id="MobiDB-lite"/>
    </source>
</evidence>